<dbReference type="PANTHER" id="PTHR14614">
    <property type="entry name" value="HEPATOCELLULAR CARCINOMA-ASSOCIATED ANTIGEN"/>
    <property type="match status" value="1"/>
</dbReference>
<dbReference type="EMBL" id="LAVV01008501">
    <property type="protein sequence ID" value="KNZ52633.1"/>
    <property type="molecule type" value="Genomic_DNA"/>
</dbReference>
<dbReference type="AlphaFoldDB" id="A0A0L6UVS8"/>
<dbReference type="VEuPathDB" id="FungiDB:VP01_349g13"/>
<dbReference type="GO" id="GO:0005737">
    <property type="term" value="C:cytoplasm"/>
    <property type="evidence" value="ECO:0007669"/>
    <property type="project" value="TreeGrafter"/>
</dbReference>
<evidence type="ECO:0008006" key="8">
    <source>
        <dbReference type="Google" id="ProtNLM"/>
    </source>
</evidence>
<dbReference type="InterPro" id="IPR025784">
    <property type="entry name" value="EFM7"/>
</dbReference>
<keyword evidence="1" id="KW-0963">Cytoplasm</keyword>
<keyword evidence="2" id="KW-0489">Methyltransferase</keyword>
<comment type="caution">
    <text evidence="6">The sequence shown here is derived from an EMBL/GenBank/DDBJ whole genome shotgun (WGS) entry which is preliminary data.</text>
</comment>
<feature type="region of interest" description="Disordered" evidence="5">
    <location>
        <begin position="60"/>
        <end position="91"/>
    </location>
</feature>
<sequence length="413" mass="45755">MAAEEYEEVVSGGGLKLKGSDLGKKKKKKKKSSLSTSMLDKEKGKNYAELAKSFIESSASLSKQKLREEGRAMSMEGGKEPSSSTTTTIQDGDDAVTGVKISRVEKTRAEIKFEETQKMRLLEKVKKQALKTHKDRVADFNLRLENQSEHFDIPKEPANFRPPSPEPTLIQHTTCNGTLLQIRLVGAHPLWGHVLYPAAILLSRYIEHHSHHLFPLHQSTTVLELGAGGGLPGLTCVLSGASLVVTTDFPDPDLIKNLQLNADKNLPDSLRHRLIVKGLKWGMKLEDEIVLPKEDEGGRGCSTTVSTSGGFDLILLSDLVFNHSEHHSLLTTCEQSLRATTTPNRPTPSLLVFYSHHRPWCVQADEQFFHIAQQRGWLCSRIIHDQNAGLAFPNDSGDPAIRGTVHGWQLTRS</sequence>
<evidence type="ECO:0000256" key="5">
    <source>
        <dbReference type="SAM" id="MobiDB-lite"/>
    </source>
</evidence>
<dbReference type="PANTHER" id="PTHR14614:SF10">
    <property type="entry name" value="PROTEIN N-TERMINAL AND LYSINE N-METHYLTRANSFERASE EFM7"/>
    <property type="match status" value="1"/>
</dbReference>
<dbReference type="SUPFAM" id="SSF53335">
    <property type="entry name" value="S-adenosyl-L-methionine-dependent methyltransferases"/>
    <property type="match status" value="1"/>
</dbReference>
<keyword evidence="7" id="KW-1185">Reference proteome</keyword>
<dbReference type="OrthoDB" id="46564at2759"/>
<feature type="compositionally biased region" description="Polar residues" evidence="5">
    <location>
        <begin position="81"/>
        <end position="90"/>
    </location>
</feature>
<gene>
    <name evidence="6" type="ORF">VP01_349g13</name>
</gene>
<keyword evidence="4" id="KW-0949">S-adenosyl-L-methionine</keyword>
<dbReference type="InterPro" id="IPR019410">
    <property type="entry name" value="Methyltransf_16"/>
</dbReference>
<dbReference type="InterPro" id="IPR013865">
    <property type="entry name" value="FAM32A"/>
</dbReference>
<proteinExistence type="predicted"/>
<protein>
    <recommendedName>
        <fullName evidence="8">Nicotinamide N-methyltransferase</fullName>
    </recommendedName>
</protein>
<accession>A0A0L6UVS8</accession>
<dbReference type="GO" id="GO:0008757">
    <property type="term" value="F:S-adenosylmethionine-dependent methyltransferase activity"/>
    <property type="evidence" value="ECO:0007669"/>
    <property type="project" value="UniProtKB-ARBA"/>
</dbReference>
<dbReference type="GO" id="GO:0032259">
    <property type="term" value="P:methylation"/>
    <property type="evidence" value="ECO:0007669"/>
    <property type="project" value="UniProtKB-KW"/>
</dbReference>
<evidence type="ECO:0000256" key="3">
    <source>
        <dbReference type="ARBA" id="ARBA00022679"/>
    </source>
</evidence>
<keyword evidence="3" id="KW-0808">Transferase</keyword>
<evidence type="ECO:0000313" key="7">
    <source>
        <dbReference type="Proteomes" id="UP000037035"/>
    </source>
</evidence>
<dbReference type="Pfam" id="PF10294">
    <property type="entry name" value="Methyltransf_16"/>
    <property type="match status" value="1"/>
</dbReference>
<name>A0A0L6UVS8_9BASI</name>
<dbReference type="PROSITE" id="PS51560">
    <property type="entry name" value="SAM_MT_NNT1"/>
    <property type="match status" value="1"/>
</dbReference>
<dbReference type="Proteomes" id="UP000037035">
    <property type="component" value="Unassembled WGS sequence"/>
</dbReference>
<evidence type="ECO:0000313" key="6">
    <source>
        <dbReference type="EMBL" id="KNZ52633.1"/>
    </source>
</evidence>
<dbReference type="STRING" id="27349.A0A0L6UVS8"/>
<dbReference type="InterPro" id="IPR029063">
    <property type="entry name" value="SAM-dependent_MTases_sf"/>
</dbReference>
<evidence type="ECO:0000256" key="4">
    <source>
        <dbReference type="ARBA" id="ARBA00022691"/>
    </source>
</evidence>
<evidence type="ECO:0000256" key="2">
    <source>
        <dbReference type="ARBA" id="ARBA00022603"/>
    </source>
</evidence>
<dbReference type="Gene3D" id="3.40.50.150">
    <property type="entry name" value="Vaccinia Virus protein VP39"/>
    <property type="match status" value="1"/>
</dbReference>
<reference evidence="6 7" key="1">
    <citation type="submission" date="2015-08" db="EMBL/GenBank/DDBJ databases">
        <title>Next Generation Sequencing and Analysis of the Genome of Puccinia sorghi L Schw, the Causal Agent of Maize Common Rust.</title>
        <authorList>
            <person name="Rochi L."/>
            <person name="Burguener G."/>
            <person name="Darino M."/>
            <person name="Turjanski A."/>
            <person name="Kreff E."/>
            <person name="Dieguez M.J."/>
            <person name="Sacco F."/>
        </authorList>
    </citation>
    <scope>NUCLEOTIDE SEQUENCE [LARGE SCALE GENOMIC DNA]</scope>
    <source>
        <strain evidence="6 7">RO10H11247</strain>
    </source>
</reference>
<organism evidence="6 7">
    <name type="scientific">Puccinia sorghi</name>
    <dbReference type="NCBI Taxonomy" id="27349"/>
    <lineage>
        <taxon>Eukaryota</taxon>
        <taxon>Fungi</taxon>
        <taxon>Dikarya</taxon>
        <taxon>Basidiomycota</taxon>
        <taxon>Pucciniomycotina</taxon>
        <taxon>Pucciniomycetes</taxon>
        <taxon>Pucciniales</taxon>
        <taxon>Pucciniaceae</taxon>
        <taxon>Puccinia</taxon>
    </lineage>
</organism>
<evidence type="ECO:0000256" key="1">
    <source>
        <dbReference type="ARBA" id="ARBA00022490"/>
    </source>
</evidence>
<dbReference type="Pfam" id="PF08555">
    <property type="entry name" value="FAM32A"/>
    <property type="match status" value="1"/>
</dbReference>
<feature type="region of interest" description="Disordered" evidence="5">
    <location>
        <begin position="1"/>
        <end position="42"/>
    </location>
</feature>